<dbReference type="EMBL" id="JACCKD010000001">
    <property type="protein sequence ID" value="MBA0124258.1"/>
    <property type="molecule type" value="Genomic_DNA"/>
</dbReference>
<sequence length="384" mass="41732">MTAADFPSIKRIDVAEARFTLTEPVIMGSHTVTDREYTFVRIVTDSGAHGCSYGITRLLPVASAIERMVAPLYLDEYIGAPADTYHRVGQQLGVLSGDSCVRRALSLLDIAMWDACGVHLESPVSELIGPGEGSSPMLMSVDGYLPATGETARIRRSVETTLETGIRTVKFACLDDPDTMRRMIDTVAPEARDTDLSVVVDMIWTLRSVEDGRAVARSLSGLNVEWIEDPYPGQMLRNSDIAHEAFDTKIAFGDETTDPYLLYDLTALDRTDVVRVDATTIGGLTGAAAVIRKAHDRGYPVGCHIYPEIHQHLAHSAVDAEYVEIFPADGRFDAADRFRTRTVDISAGTIAPPTDPGLGLGLDWEAIARASSSFNTVEESKHGS</sequence>
<keyword evidence="4" id="KW-1185">Reference proteome</keyword>
<feature type="domain" description="Mandelate racemase/muconate lactonizing enzyme N-terminal" evidence="1">
    <location>
        <begin position="14"/>
        <end position="129"/>
    </location>
</feature>
<dbReference type="SUPFAM" id="SSF51604">
    <property type="entry name" value="Enolase C-terminal domain-like"/>
    <property type="match status" value="1"/>
</dbReference>
<dbReference type="Proteomes" id="UP000582974">
    <property type="component" value="Unassembled WGS sequence"/>
</dbReference>
<dbReference type="InterPro" id="IPR029065">
    <property type="entry name" value="Enolase_C-like"/>
</dbReference>
<reference evidence="3 4" key="1">
    <citation type="submission" date="2020-07" db="EMBL/GenBank/DDBJ databases">
        <title>Genome of Haloechinothrix sp.</title>
        <authorList>
            <person name="Tang S.-K."/>
            <person name="Yang L."/>
            <person name="Zhu W.-Y."/>
        </authorList>
    </citation>
    <scope>NUCLEOTIDE SEQUENCE [LARGE SCALE GENOMIC DNA]</scope>
    <source>
        <strain evidence="3 4">YIM 98757</strain>
    </source>
</reference>
<dbReference type="Pfam" id="PF02746">
    <property type="entry name" value="MR_MLE_N"/>
    <property type="match status" value="1"/>
</dbReference>
<dbReference type="SUPFAM" id="SSF54826">
    <property type="entry name" value="Enolase N-terminal domain-like"/>
    <property type="match status" value="1"/>
</dbReference>
<name>A0A838A5J0_9PSEU</name>
<dbReference type="Gene3D" id="3.20.20.120">
    <property type="entry name" value="Enolase-like C-terminal domain"/>
    <property type="match status" value="1"/>
</dbReference>
<comment type="caution">
    <text evidence="3">The sequence shown here is derived from an EMBL/GenBank/DDBJ whole genome shotgun (WGS) entry which is preliminary data.</text>
</comment>
<proteinExistence type="predicted"/>
<gene>
    <name evidence="3" type="ORF">H0B56_01745</name>
</gene>
<evidence type="ECO:0000259" key="1">
    <source>
        <dbReference type="Pfam" id="PF02746"/>
    </source>
</evidence>
<dbReference type="AlphaFoldDB" id="A0A838A5J0"/>
<organism evidence="3 4">
    <name type="scientific">Haloechinothrix aidingensis</name>
    <dbReference type="NCBI Taxonomy" id="2752311"/>
    <lineage>
        <taxon>Bacteria</taxon>
        <taxon>Bacillati</taxon>
        <taxon>Actinomycetota</taxon>
        <taxon>Actinomycetes</taxon>
        <taxon>Pseudonocardiales</taxon>
        <taxon>Pseudonocardiaceae</taxon>
        <taxon>Haloechinothrix</taxon>
    </lineage>
</organism>
<feature type="domain" description="Enolase C-terminal" evidence="2">
    <location>
        <begin position="154"/>
        <end position="365"/>
    </location>
</feature>
<dbReference type="InterPro" id="IPR034593">
    <property type="entry name" value="DgoD-like"/>
</dbReference>
<dbReference type="InterPro" id="IPR029017">
    <property type="entry name" value="Enolase-like_N"/>
</dbReference>
<evidence type="ECO:0008006" key="5">
    <source>
        <dbReference type="Google" id="ProtNLM"/>
    </source>
</evidence>
<evidence type="ECO:0000313" key="4">
    <source>
        <dbReference type="Proteomes" id="UP000582974"/>
    </source>
</evidence>
<dbReference type="InterPro" id="IPR036849">
    <property type="entry name" value="Enolase-like_C_sf"/>
</dbReference>
<evidence type="ECO:0000313" key="3">
    <source>
        <dbReference type="EMBL" id="MBA0124258.1"/>
    </source>
</evidence>
<dbReference type="RefSeq" id="WP_180891146.1">
    <property type="nucleotide sequence ID" value="NZ_JACCKD010000001.1"/>
</dbReference>
<dbReference type="Pfam" id="PF13378">
    <property type="entry name" value="MR_MLE_C"/>
    <property type="match status" value="1"/>
</dbReference>
<dbReference type="InterPro" id="IPR013341">
    <property type="entry name" value="Mandelate_racemase_N_dom"/>
</dbReference>
<accession>A0A838A5J0</accession>
<dbReference type="Gene3D" id="3.30.390.10">
    <property type="entry name" value="Enolase-like, N-terminal domain"/>
    <property type="match status" value="1"/>
</dbReference>
<dbReference type="SFLD" id="SFLDS00001">
    <property type="entry name" value="Enolase"/>
    <property type="match status" value="1"/>
</dbReference>
<dbReference type="PANTHER" id="PTHR48080">
    <property type="entry name" value="D-GALACTONATE DEHYDRATASE-RELATED"/>
    <property type="match status" value="1"/>
</dbReference>
<protein>
    <recommendedName>
        <fullName evidence="5">L-alanine-DL-glutamate epimerase</fullName>
    </recommendedName>
</protein>
<evidence type="ECO:0000259" key="2">
    <source>
        <dbReference type="Pfam" id="PF13378"/>
    </source>
</evidence>